<gene>
    <name evidence="8" type="ORF">F503_02010</name>
</gene>
<dbReference type="Proteomes" id="UP000016923">
    <property type="component" value="Unassembled WGS sequence"/>
</dbReference>
<evidence type="ECO:0000256" key="6">
    <source>
        <dbReference type="ARBA" id="ARBA00023242"/>
    </source>
</evidence>
<dbReference type="InterPro" id="IPR021858">
    <property type="entry name" value="Fun_TF"/>
</dbReference>
<evidence type="ECO:0000313" key="9">
    <source>
        <dbReference type="Proteomes" id="UP000016923"/>
    </source>
</evidence>
<keyword evidence="5" id="KW-0804">Transcription</keyword>
<keyword evidence="6" id="KW-0539">Nucleus</keyword>
<dbReference type="Pfam" id="PF11951">
    <property type="entry name" value="Fungal_trans_2"/>
    <property type="match status" value="1"/>
</dbReference>
<protein>
    <submittedName>
        <fullName evidence="8">Zinc c6 finger domain protein</fullName>
    </submittedName>
</protein>
<reference evidence="8 9" key="1">
    <citation type="journal article" date="2013" name="BMC Genomics">
        <title>The genome and transcriptome of the pine saprophyte Ophiostoma piceae, and a comparison with the bark beetle-associated pine pathogen Grosmannia clavigera.</title>
        <authorList>
            <person name="Haridas S."/>
            <person name="Wang Y."/>
            <person name="Lim L."/>
            <person name="Massoumi Alamouti S."/>
            <person name="Jackman S."/>
            <person name="Docking R."/>
            <person name="Robertson G."/>
            <person name="Birol I."/>
            <person name="Bohlmann J."/>
            <person name="Breuil C."/>
        </authorList>
    </citation>
    <scope>NUCLEOTIDE SEQUENCE [LARGE SCALE GENOMIC DNA]</scope>
    <source>
        <strain evidence="8 9">UAMH 11346</strain>
    </source>
</reference>
<feature type="compositionally biased region" description="Polar residues" evidence="7">
    <location>
        <begin position="47"/>
        <end position="67"/>
    </location>
</feature>
<dbReference type="PANTHER" id="PTHR37534:SF10">
    <property type="entry name" value="ZN(II)2CYS6 TRANSCRIPTION FACTOR (EUROFUNG)"/>
    <property type="match status" value="1"/>
</dbReference>
<dbReference type="EMBL" id="KE148169">
    <property type="protein sequence ID" value="EPE03272.1"/>
    <property type="molecule type" value="Genomic_DNA"/>
</dbReference>
<feature type="compositionally biased region" description="Polar residues" evidence="7">
    <location>
        <begin position="1"/>
        <end position="11"/>
    </location>
</feature>
<evidence type="ECO:0000256" key="5">
    <source>
        <dbReference type="ARBA" id="ARBA00023163"/>
    </source>
</evidence>
<dbReference type="OrthoDB" id="5278208at2759"/>
<keyword evidence="2" id="KW-0862">Zinc</keyword>
<name>S3BS83_OPHP1</name>
<keyword evidence="4" id="KW-0238">DNA-binding</keyword>
<sequence>MQASSTSSTGEQDLGATHAGVDASNVTKDGRPANSAAAAAAAAAAASGTSSTRDTPTPSQQASPDTSNEGDDDDTEQESKLGTIVDDDEAELTDTAEMAIKEEGGSSKSYQFTATINERPQPPLRHSGSVPYMNPKRSNTGPFGTGGSIGTPRRPRQDSETPSLDGKGSSPATSTGTGGSFPLTSHSIASSDAIYTPSGSAPGLTPADWSHLPQDIRFFLGYFCDNITHFHYCMPIDYDSFIHSLLLSLAIRNEPLLYAVVAFSSYHYILRDPTAKLQQFLQYYDQSVRLLLGVLKRKEPHSLGTLLTVLQLATIEEYLGDWINLMGHQKAALEMITDIYMPDSIVQTPIGRAVSHWYSRFDVFVGIMGGFPTGLPRVWLTSLVDYYKGCIANDPNNVVLRIEECSSSLRLISYEMSMLFARAKDDGNGMSDDPAGSGGGLASFPSFAPDETFIREHARILNDLHEWKKVLDAIVDIDIGGEGASPGQHPYLVTDFSHAKPLVESDIVDPYQPGQLYYGPLFGVTIMSCDWESIVVMHELQAAQLAIAAMGAPEGPSSIPEGIAAKMSAELAGLAKRAYKICQMFEQLEMWPASPPGSLIISQSKLAMATLFLPRDQRHHMWIRRKFALIETMGYIFPVTTRTRMAELFNDPACTQWWLPNNEGFSPILQSVRAFADERNATAVSAQNENLREIRHIFGKLQIGEGSKDKDKDNDAASEGGYSIGGSVEGSVKGKSIQGSKGGRDSRQTKGTKGKGV</sequence>
<evidence type="ECO:0000256" key="4">
    <source>
        <dbReference type="ARBA" id="ARBA00023125"/>
    </source>
</evidence>
<feature type="compositionally biased region" description="Acidic residues" evidence="7">
    <location>
        <begin position="85"/>
        <end position="94"/>
    </location>
</feature>
<comment type="subcellular location">
    <subcellularLocation>
        <location evidence="1">Nucleus</location>
    </subcellularLocation>
</comment>
<organism evidence="8 9">
    <name type="scientific">Ophiostoma piceae (strain UAMH 11346)</name>
    <name type="common">Sap stain fungus</name>
    <dbReference type="NCBI Taxonomy" id="1262450"/>
    <lineage>
        <taxon>Eukaryota</taxon>
        <taxon>Fungi</taxon>
        <taxon>Dikarya</taxon>
        <taxon>Ascomycota</taxon>
        <taxon>Pezizomycotina</taxon>
        <taxon>Sordariomycetes</taxon>
        <taxon>Sordariomycetidae</taxon>
        <taxon>Ophiostomatales</taxon>
        <taxon>Ophiostomataceae</taxon>
        <taxon>Ophiostoma</taxon>
    </lineage>
</organism>
<dbReference type="GO" id="GO:0003700">
    <property type="term" value="F:DNA-binding transcription factor activity"/>
    <property type="evidence" value="ECO:0007669"/>
    <property type="project" value="TreeGrafter"/>
</dbReference>
<keyword evidence="9" id="KW-1185">Reference proteome</keyword>
<feature type="region of interest" description="Disordered" evidence="7">
    <location>
        <begin position="1"/>
        <end position="182"/>
    </location>
</feature>
<accession>S3BS83</accession>
<dbReference type="GO" id="GO:0000976">
    <property type="term" value="F:transcription cis-regulatory region binding"/>
    <property type="evidence" value="ECO:0007669"/>
    <property type="project" value="TreeGrafter"/>
</dbReference>
<dbReference type="VEuPathDB" id="FungiDB:F503_02010"/>
<dbReference type="HOGENOM" id="CLU_012945_0_0_1"/>
<dbReference type="GO" id="GO:0005634">
    <property type="term" value="C:nucleus"/>
    <property type="evidence" value="ECO:0007669"/>
    <property type="project" value="UniProtKB-SubCell"/>
</dbReference>
<feature type="compositionally biased region" description="Basic and acidic residues" evidence="7">
    <location>
        <begin position="706"/>
        <end position="715"/>
    </location>
</feature>
<evidence type="ECO:0000256" key="3">
    <source>
        <dbReference type="ARBA" id="ARBA00023015"/>
    </source>
</evidence>
<evidence type="ECO:0000313" key="8">
    <source>
        <dbReference type="EMBL" id="EPE03272.1"/>
    </source>
</evidence>
<evidence type="ECO:0000256" key="7">
    <source>
        <dbReference type="SAM" id="MobiDB-lite"/>
    </source>
</evidence>
<dbReference type="eggNOG" id="ENOG502QW5G">
    <property type="taxonomic scope" value="Eukaryota"/>
</dbReference>
<keyword evidence="3" id="KW-0805">Transcription regulation</keyword>
<dbReference type="PANTHER" id="PTHR37534">
    <property type="entry name" value="TRANSCRIPTIONAL ACTIVATOR PROTEIN UGA3"/>
    <property type="match status" value="1"/>
</dbReference>
<feature type="compositionally biased region" description="Polar residues" evidence="7">
    <location>
        <begin position="106"/>
        <end position="118"/>
    </location>
</feature>
<evidence type="ECO:0000256" key="2">
    <source>
        <dbReference type="ARBA" id="ARBA00022833"/>
    </source>
</evidence>
<feature type="compositionally biased region" description="Low complexity" evidence="7">
    <location>
        <begin position="36"/>
        <end position="46"/>
    </location>
</feature>
<evidence type="ECO:0000256" key="1">
    <source>
        <dbReference type="ARBA" id="ARBA00004123"/>
    </source>
</evidence>
<feature type="region of interest" description="Disordered" evidence="7">
    <location>
        <begin position="705"/>
        <end position="757"/>
    </location>
</feature>
<proteinExistence type="predicted"/>
<dbReference type="GO" id="GO:0045944">
    <property type="term" value="P:positive regulation of transcription by RNA polymerase II"/>
    <property type="evidence" value="ECO:0007669"/>
    <property type="project" value="TreeGrafter"/>
</dbReference>
<dbReference type="AlphaFoldDB" id="S3BS83"/>
<dbReference type="STRING" id="1262450.S3BS83"/>